<name>A0A3G4ZW14_9VIRU</name>
<organism evidence="1">
    <name type="scientific">Faunusvirus sp</name>
    <dbReference type="NCBI Taxonomy" id="2487766"/>
    <lineage>
        <taxon>Viruses</taxon>
        <taxon>Varidnaviria</taxon>
        <taxon>Bamfordvirae</taxon>
        <taxon>Nucleocytoviricota</taxon>
        <taxon>Megaviricetes</taxon>
        <taxon>Imitervirales</taxon>
        <taxon>Mimiviridae</taxon>
    </lineage>
</organism>
<protein>
    <submittedName>
        <fullName evidence="1">Uncharacterized protein</fullName>
    </submittedName>
</protein>
<dbReference type="EMBL" id="MK072133">
    <property type="protein sequence ID" value="AYV79088.1"/>
    <property type="molecule type" value="Genomic_DNA"/>
</dbReference>
<evidence type="ECO:0000313" key="1">
    <source>
        <dbReference type="EMBL" id="AYV79088.1"/>
    </source>
</evidence>
<proteinExistence type="predicted"/>
<accession>A0A3G4ZW14</accession>
<gene>
    <name evidence="1" type="ORF">Faunusvirus2_35</name>
</gene>
<reference evidence="1" key="1">
    <citation type="submission" date="2018-10" db="EMBL/GenBank/DDBJ databases">
        <title>Hidden diversity of soil giant viruses.</title>
        <authorList>
            <person name="Schulz F."/>
            <person name="Alteio L."/>
            <person name="Goudeau D."/>
            <person name="Ryan E.M."/>
            <person name="Malmstrom R.R."/>
            <person name="Blanchard J."/>
            <person name="Woyke T."/>
        </authorList>
    </citation>
    <scope>NUCLEOTIDE SEQUENCE</scope>
    <source>
        <strain evidence="1">FNV1</strain>
    </source>
</reference>
<sequence>MVVFHANSSFSQTPTEITNYHAPPLMHFSTPIDFSGSHSAGSFHGGGSINITPGGHTETGSITYSGPHVGIDATVTHSCQTGGGCTTGGVIGGHIKFGS</sequence>